<dbReference type="KEGG" id="pmad:BAY61_08300"/>
<feature type="compositionally biased region" description="Acidic residues" evidence="1">
    <location>
        <begin position="129"/>
        <end position="148"/>
    </location>
</feature>
<protein>
    <submittedName>
        <fullName evidence="3">Uncharacterized protein</fullName>
    </submittedName>
</protein>
<evidence type="ECO:0000313" key="4">
    <source>
        <dbReference type="Proteomes" id="UP000199494"/>
    </source>
</evidence>
<feature type="compositionally biased region" description="Low complexity" evidence="1">
    <location>
        <begin position="76"/>
        <end position="117"/>
    </location>
</feature>
<feature type="compositionally biased region" description="Basic and acidic residues" evidence="1">
    <location>
        <begin position="56"/>
        <end position="68"/>
    </location>
</feature>
<dbReference type="OrthoDB" id="3557368at2"/>
<organism evidence="3 4">
    <name type="scientific">Prauserella marina</name>
    <dbReference type="NCBI Taxonomy" id="530584"/>
    <lineage>
        <taxon>Bacteria</taxon>
        <taxon>Bacillati</taxon>
        <taxon>Actinomycetota</taxon>
        <taxon>Actinomycetes</taxon>
        <taxon>Pseudonocardiales</taxon>
        <taxon>Pseudonocardiaceae</taxon>
        <taxon>Prauserella</taxon>
    </lineage>
</organism>
<gene>
    <name evidence="3" type="ORF">SAMN05421630_10118</name>
</gene>
<dbReference type="EMBL" id="FMZE01000001">
    <property type="protein sequence ID" value="SDC00386.1"/>
    <property type="molecule type" value="Genomic_DNA"/>
</dbReference>
<feature type="transmembrane region" description="Helical" evidence="2">
    <location>
        <begin position="30"/>
        <end position="53"/>
    </location>
</feature>
<keyword evidence="4" id="KW-1185">Reference proteome</keyword>
<proteinExistence type="predicted"/>
<keyword evidence="2" id="KW-0472">Membrane</keyword>
<dbReference type="Proteomes" id="UP000199494">
    <property type="component" value="Unassembled WGS sequence"/>
</dbReference>
<dbReference type="RefSeq" id="WP_091794670.1">
    <property type="nucleotide sequence ID" value="NZ_CP016353.1"/>
</dbReference>
<feature type="region of interest" description="Disordered" evidence="1">
    <location>
        <begin position="54"/>
        <end position="167"/>
    </location>
</feature>
<sequence>MDDDVSVTRLADDEPWNDRVPPGPRTRVRVLSVMGAVIVGCLVAAFLVGAGGLDSEPDRINAEPDDRTVIFPPERTSTVTAPPSTSAMPVDHPVTSTVVPVSTSEPPVTTTTEAPPSTTRPPPTTTEPTTDDPDDTTSPEDPPDEEPDPPTPPPATTTTTEPPDDDCWFWIFC</sequence>
<keyword evidence="2" id="KW-1133">Transmembrane helix</keyword>
<evidence type="ECO:0000256" key="2">
    <source>
        <dbReference type="SAM" id="Phobius"/>
    </source>
</evidence>
<reference evidence="3 4" key="1">
    <citation type="submission" date="2016-10" db="EMBL/GenBank/DDBJ databases">
        <authorList>
            <person name="de Groot N.N."/>
        </authorList>
    </citation>
    <scope>NUCLEOTIDE SEQUENCE [LARGE SCALE GENOMIC DNA]</scope>
    <source>
        <strain evidence="3 4">CGMCC 4.5506</strain>
    </source>
</reference>
<accession>A0A222VML0</accession>
<keyword evidence="2" id="KW-0812">Transmembrane</keyword>
<dbReference type="AlphaFoldDB" id="A0A222VML0"/>
<name>A0A222VML0_9PSEU</name>
<evidence type="ECO:0000256" key="1">
    <source>
        <dbReference type="SAM" id="MobiDB-lite"/>
    </source>
</evidence>
<feature type="region of interest" description="Disordered" evidence="1">
    <location>
        <begin position="1"/>
        <end position="20"/>
    </location>
</feature>
<evidence type="ECO:0000313" key="3">
    <source>
        <dbReference type="EMBL" id="SDC00386.1"/>
    </source>
</evidence>
<dbReference type="STRING" id="530584.SAMN05421630_10118"/>